<gene>
    <name evidence="2" type="ordered locus">RBRH_01874</name>
</gene>
<geneLocation type="plasmid" evidence="2 3">
    <name>pBRH01</name>
</geneLocation>
<dbReference type="KEGG" id="brh:RBRH_01874"/>
<evidence type="ECO:0008006" key="4">
    <source>
        <dbReference type="Google" id="ProtNLM"/>
    </source>
</evidence>
<protein>
    <recommendedName>
        <fullName evidence="4">Sugar ABC transporter ATPase</fullName>
    </recommendedName>
</protein>
<evidence type="ECO:0000313" key="2">
    <source>
        <dbReference type="EMBL" id="CBW76988.1"/>
    </source>
</evidence>
<organism evidence="2 3">
    <name type="scientific">Mycetohabitans rhizoxinica (strain DSM 19002 / CIP 109453 / HKI 454)</name>
    <name type="common">Paraburkholderia rhizoxinica</name>
    <dbReference type="NCBI Taxonomy" id="882378"/>
    <lineage>
        <taxon>Bacteria</taxon>
        <taxon>Pseudomonadati</taxon>
        <taxon>Pseudomonadota</taxon>
        <taxon>Betaproteobacteria</taxon>
        <taxon>Burkholderiales</taxon>
        <taxon>Burkholderiaceae</taxon>
        <taxon>Mycetohabitans</taxon>
    </lineage>
</organism>
<proteinExistence type="predicted"/>
<feature type="chain" id="PRO_5003195358" description="Sugar ABC transporter ATPase" evidence="1">
    <location>
        <begin position="30"/>
        <end position="125"/>
    </location>
</feature>
<accession>E5AV64</accession>
<keyword evidence="1" id="KW-0732">Signal</keyword>
<feature type="signal peptide" evidence="1">
    <location>
        <begin position="1"/>
        <end position="29"/>
    </location>
</feature>
<dbReference type="Proteomes" id="UP000007437">
    <property type="component" value="Plasmid pBRH01"/>
</dbReference>
<dbReference type="PROSITE" id="PS51257">
    <property type="entry name" value="PROKAR_LIPOPROTEIN"/>
    <property type="match status" value="1"/>
</dbReference>
<dbReference type="HOGENOM" id="CLU_126440_1_0_4"/>
<evidence type="ECO:0000313" key="3">
    <source>
        <dbReference type="Proteomes" id="UP000007437"/>
    </source>
</evidence>
<sequence>MRKPSHSAFIRRCCFTFATVLSMAGCSSATNGGHDASPLAQDKPLIYVSSLRSMRDVSACLRERLPNVRASRSGETTELDIGRGSWVILLTPSATGGTIVSVAQPARGAEPEESTMRFHVARCLT</sequence>
<dbReference type="AlphaFoldDB" id="E5AV64"/>
<evidence type="ECO:0000256" key="1">
    <source>
        <dbReference type="SAM" id="SignalP"/>
    </source>
</evidence>
<dbReference type="eggNOG" id="ENOG503166M">
    <property type="taxonomic scope" value="Bacteria"/>
</dbReference>
<dbReference type="EMBL" id="FR687360">
    <property type="protein sequence ID" value="CBW76988.1"/>
    <property type="molecule type" value="Genomic_DNA"/>
</dbReference>
<reference evidence="2 3" key="1">
    <citation type="journal article" date="2011" name="J. Bacteriol.">
        <title>Complete genome sequence of Burkholderia rhizoxinica, an endosymbiont of Rhizopus microsporus.</title>
        <authorList>
            <person name="Lackner G."/>
            <person name="Moebius N."/>
            <person name="Partida-Martinez L."/>
            <person name="Hertweck C."/>
        </authorList>
    </citation>
    <scope>NUCLEOTIDE SEQUENCE [LARGE SCALE GENOMIC DNA]</scope>
    <source>
        <strain evidence="3">DSM 19002 / CIP 109453 / HKI 454</strain>
        <plasmid evidence="2 3">pBRH01</plasmid>
    </source>
</reference>
<name>E5AV64_MYCRK</name>
<keyword evidence="2" id="KW-0614">Plasmid</keyword>